<dbReference type="EMBL" id="RBWY01000006">
    <property type="protein sequence ID" value="RKS84445.1"/>
    <property type="molecule type" value="Genomic_DNA"/>
</dbReference>
<sequence length="189" mass="21367">MELIVGILVVIVLLALMLIAIHNKIITRYNNTMRAWADVIAQERQKNKILPELEKMVEQYRIHESSVLTSITELRASLSALSADKTDSTQLKDSQTKTRSLINNLYAVSENYPDLKASNLYSNLMKEITEQQDNIAAAVRIFNANVADFNTGIEVFPASVVNQMITQKHRLDVFSDTKAESGFDYKPNF</sequence>
<dbReference type="AlphaFoldDB" id="A0A495RAK4"/>
<evidence type="ECO:0000256" key="3">
    <source>
        <dbReference type="ARBA" id="ARBA00022692"/>
    </source>
</evidence>
<dbReference type="Proteomes" id="UP000278542">
    <property type="component" value="Unassembled WGS sequence"/>
</dbReference>
<dbReference type="InterPro" id="IPR007156">
    <property type="entry name" value="MamQ_LemA"/>
</dbReference>
<protein>
    <submittedName>
        <fullName evidence="6">LemA protein</fullName>
    </submittedName>
</protein>
<comment type="similarity">
    <text evidence="2">Belongs to the LemA family.</text>
</comment>
<proteinExistence type="inferred from homology"/>
<dbReference type="PANTHER" id="PTHR34478:SF1">
    <property type="entry name" value="PROTEIN LEMA"/>
    <property type="match status" value="1"/>
</dbReference>
<evidence type="ECO:0000256" key="2">
    <source>
        <dbReference type="ARBA" id="ARBA00008854"/>
    </source>
</evidence>
<evidence type="ECO:0000256" key="5">
    <source>
        <dbReference type="ARBA" id="ARBA00023136"/>
    </source>
</evidence>
<evidence type="ECO:0000313" key="6">
    <source>
        <dbReference type="EMBL" id="RKS84445.1"/>
    </source>
</evidence>
<accession>A0A495RAK4</accession>
<name>A0A495RAK4_9GAMM</name>
<dbReference type="GO" id="GO:0016020">
    <property type="term" value="C:membrane"/>
    <property type="evidence" value="ECO:0007669"/>
    <property type="project" value="UniProtKB-SubCell"/>
</dbReference>
<keyword evidence="7" id="KW-1185">Reference proteome</keyword>
<comment type="subcellular location">
    <subcellularLocation>
        <location evidence="1">Membrane</location>
        <topology evidence="1">Single-pass membrane protein</topology>
    </subcellularLocation>
</comment>
<evidence type="ECO:0000256" key="4">
    <source>
        <dbReference type="ARBA" id="ARBA00022989"/>
    </source>
</evidence>
<reference evidence="6 7" key="1">
    <citation type="submission" date="2018-10" db="EMBL/GenBank/DDBJ databases">
        <title>Genomic Encyclopedia of Type Strains, Phase IV (KMG-IV): sequencing the most valuable type-strain genomes for metagenomic binning, comparative biology and taxonomic classification.</title>
        <authorList>
            <person name="Goeker M."/>
        </authorList>
    </citation>
    <scope>NUCLEOTIDE SEQUENCE [LARGE SCALE GENOMIC DNA]</scope>
    <source>
        <strain evidence="6 7">DSM 22228</strain>
    </source>
</reference>
<dbReference type="Pfam" id="PF04011">
    <property type="entry name" value="LemA"/>
    <property type="match status" value="1"/>
</dbReference>
<gene>
    <name evidence="6" type="ORF">DES39_2119</name>
</gene>
<keyword evidence="5" id="KW-0472">Membrane</keyword>
<keyword evidence="3" id="KW-0812">Transmembrane</keyword>
<dbReference type="InterPro" id="IPR023353">
    <property type="entry name" value="LemA-like_dom_sf"/>
</dbReference>
<dbReference type="OrthoDB" id="9804152at2"/>
<evidence type="ECO:0000256" key="1">
    <source>
        <dbReference type="ARBA" id="ARBA00004167"/>
    </source>
</evidence>
<comment type="caution">
    <text evidence="6">The sequence shown here is derived from an EMBL/GenBank/DDBJ whole genome shotgun (WGS) entry which is preliminary data.</text>
</comment>
<dbReference type="PANTHER" id="PTHR34478">
    <property type="entry name" value="PROTEIN LEMA"/>
    <property type="match status" value="1"/>
</dbReference>
<dbReference type="SUPFAM" id="SSF140478">
    <property type="entry name" value="LemA-like"/>
    <property type="match status" value="1"/>
</dbReference>
<keyword evidence="4" id="KW-1133">Transmembrane helix</keyword>
<dbReference type="Gene3D" id="1.20.1440.20">
    <property type="entry name" value="LemA-like domain"/>
    <property type="match status" value="1"/>
</dbReference>
<dbReference type="RefSeq" id="WP_121145920.1">
    <property type="nucleotide sequence ID" value="NZ_RBWY01000006.1"/>
</dbReference>
<organism evidence="6 7">
    <name type="scientific">Orbus hercynius</name>
    <dbReference type="NCBI Taxonomy" id="593135"/>
    <lineage>
        <taxon>Bacteria</taxon>
        <taxon>Pseudomonadati</taxon>
        <taxon>Pseudomonadota</taxon>
        <taxon>Gammaproteobacteria</taxon>
        <taxon>Orbales</taxon>
        <taxon>Orbaceae</taxon>
        <taxon>Orbus</taxon>
    </lineage>
</organism>
<evidence type="ECO:0000313" key="7">
    <source>
        <dbReference type="Proteomes" id="UP000278542"/>
    </source>
</evidence>